<proteinExistence type="inferred from homology"/>
<dbReference type="Proteomes" id="UP001497482">
    <property type="component" value="Chromosome 9"/>
</dbReference>
<dbReference type="AlphaFoldDB" id="A0AAV2MPF8"/>
<dbReference type="InterPro" id="IPR002168">
    <property type="entry name" value="Lipase_GDXG_HIS_AS"/>
</dbReference>
<name>A0AAV2MPF8_KNICA</name>
<protein>
    <submittedName>
        <fullName evidence="2">Uncharacterized protein</fullName>
    </submittedName>
</protein>
<evidence type="ECO:0000313" key="2">
    <source>
        <dbReference type="EMBL" id="CAL1615293.1"/>
    </source>
</evidence>
<organism evidence="2 3">
    <name type="scientific">Knipowitschia caucasica</name>
    <name type="common">Caucasian dwarf goby</name>
    <name type="synonym">Pomatoschistus caucasicus</name>
    <dbReference type="NCBI Taxonomy" id="637954"/>
    <lineage>
        <taxon>Eukaryota</taxon>
        <taxon>Metazoa</taxon>
        <taxon>Chordata</taxon>
        <taxon>Craniata</taxon>
        <taxon>Vertebrata</taxon>
        <taxon>Euteleostomi</taxon>
        <taxon>Actinopterygii</taxon>
        <taxon>Neopterygii</taxon>
        <taxon>Teleostei</taxon>
        <taxon>Neoteleostei</taxon>
        <taxon>Acanthomorphata</taxon>
        <taxon>Gobiaria</taxon>
        <taxon>Gobiiformes</taxon>
        <taxon>Gobioidei</taxon>
        <taxon>Gobiidae</taxon>
        <taxon>Gobiinae</taxon>
        <taxon>Knipowitschia</taxon>
    </lineage>
</organism>
<dbReference type="EMBL" id="OZ035831">
    <property type="protein sequence ID" value="CAL1615293.1"/>
    <property type="molecule type" value="Genomic_DNA"/>
</dbReference>
<reference evidence="2 3" key="1">
    <citation type="submission" date="2024-04" db="EMBL/GenBank/DDBJ databases">
        <authorList>
            <person name="Waldvogel A.-M."/>
            <person name="Schoenle A."/>
        </authorList>
    </citation>
    <scope>NUCLEOTIDE SEQUENCE [LARGE SCALE GENOMIC DNA]</scope>
</reference>
<comment type="similarity">
    <text evidence="1">Belongs to the 'GDXG' lipolytic enzyme family.</text>
</comment>
<evidence type="ECO:0000313" key="3">
    <source>
        <dbReference type="Proteomes" id="UP001497482"/>
    </source>
</evidence>
<dbReference type="PROSITE" id="PS01173">
    <property type="entry name" value="LIPASE_GDXG_HIS"/>
    <property type="match status" value="1"/>
</dbReference>
<keyword evidence="3" id="KW-1185">Reference proteome</keyword>
<sequence length="94" mass="10271">MDSEELLSYSRADTCPVPMSQLPWVQKQPHSPWLLVHFHGGGFVAQTSRSHESLTGLGLVSPRQCFSFTFPVLAACDAEVEACLNSLPLNTCPP</sequence>
<evidence type="ECO:0000256" key="1">
    <source>
        <dbReference type="ARBA" id="ARBA00010515"/>
    </source>
</evidence>
<accession>A0AAV2MPF8</accession>
<dbReference type="GO" id="GO:0016787">
    <property type="term" value="F:hydrolase activity"/>
    <property type="evidence" value="ECO:0007669"/>
    <property type="project" value="InterPro"/>
</dbReference>
<gene>
    <name evidence="2" type="ORF">KC01_LOCUS41270</name>
</gene>